<keyword evidence="7" id="KW-1185">Reference proteome</keyword>
<evidence type="ECO:0000259" key="5">
    <source>
        <dbReference type="Pfam" id="PF09864"/>
    </source>
</evidence>
<dbReference type="Proteomes" id="UP000294689">
    <property type="component" value="Unassembled WGS sequence"/>
</dbReference>
<evidence type="ECO:0000256" key="1">
    <source>
        <dbReference type="ARBA" id="ARBA00022729"/>
    </source>
</evidence>
<sequence length="269" mass="29818">MNKKILNIAMMASILIVSFKEESKQTDSKIQTMEQTSTTSEDLIKISKVDADDNSLDMTFDNVRGVATIKFNGDTAQLTSQKPASGIWYKNDVYELRGKGNDLTLIKNGKVVFEHKDLKTSVTSKNENGDVLTLSFNITEGTAKAYLNGGDQIDLVAQKAASGFWYSNDQYELRGQGNDLQLTKDDVVVFEHKDQKVVIEAKGSNGDILNMTFNNTDGTLQAFLNGGDQIDLVAQKAASGIWYKNDYYELRGKGDSYELTKDGKTVFKN</sequence>
<gene>
    <name evidence="6" type="ORF">BXY82_2998</name>
</gene>
<dbReference type="Gene3D" id="2.40.128.200">
    <property type="match status" value="3"/>
</dbReference>
<organism evidence="6 7">
    <name type="scientific">Gelidibacter sediminis</name>
    <dbReference type="NCBI Taxonomy" id="1608710"/>
    <lineage>
        <taxon>Bacteria</taxon>
        <taxon>Pseudomonadati</taxon>
        <taxon>Bacteroidota</taxon>
        <taxon>Flavobacteriia</taxon>
        <taxon>Flavobacteriales</taxon>
        <taxon>Flavobacteriaceae</taxon>
        <taxon>Gelidibacter</taxon>
    </lineage>
</organism>
<keyword evidence="1" id="KW-0732">Signal</keyword>
<evidence type="ECO:0000313" key="7">
    <source>
        <dbReference type="Proteomes" id="UP000294689"/>
    </source>
</evidence>
<evidence type="ECO:0000256" key="4">
    <source>
        <dbReference type="ARBA" id="ARBA00023288"/>
    </source>
</evidence>
<evidence type="ECO:0000313" key="6">
    <source>
        <dbReference type="EMBL" id="TDU34331.1"/>
    </source>
</evidence>
<keyword evidence="3" id="KW-0564">Palmitate</keyword>
<dbReference type="Pfam" id="PF09864">
    <property type="entry name" value="MliC"/>
    <property type="match status" value="3"/>
</dbReference>
<comment type="caution">
    <text evidence="6">The sequence shown here is derived from an EMBL/GenBank/DDBJ whole genome shotgun (WGS) entry which is preliminary data.</text>
</comment>
<dbReference type="InterPro" id="IPR018660">
    <property type="entry name" value="MliC"/>
</dbReference>
<evidence type="ECO:0000256" key="3">
    <source>
        <dbReference type="ARBA" id="ARBA00023139"/>
    </source>
</evidence>
<feature type="domain" description="C-type lysozyme inhibitor" evidence="5">
    <location>
        <begin position="53"/>
        <end position="110"/>
    </location>
</feature>
<dbReference type="SUPFAM" id="SSF141488">
    <property type="entry name" value="YdhA-like"/>
    <property type="match status" value="1"/>
</dbReference>
<accession>A0A4R7PKJ3</accession>
<dbReference type="EMBL" id="SOBW01000010">
    <property type="protein sequence ID" value="TDU34331.1"/>
    <property type="molecule type" value="Genomic_DNA"/>
</dbReference>
<dbReference type="AlphaFoldDB" id="A0A4R7PKJ3"/>
<dbReference type="RefSeq" id="WP_133758989.1">
    <property type="nucleotide sequence ID" value="NZ_SOBW01000010.1"/>
</dbReference>
<evidence type="ECO:0000256" key="2">
    <source>
        <dbReference type="ARBA" id="ARBA00023136"/>
    </source>
</evidence>
<keyword evidence="4" id="KW-0449">Lipoprotein</keyword>
<keyword evidence="2" id="KW-0472">Membrane</keyword>
<protein>
    <submittedName>
        <fullName evidence="6">Membrane-bound lysozyme inhibitor of c-type lysozyme MliC</fullName>
    </submittedName>
</protein>
<feature type="domain" description="C-type lysozyme inhibitor" evidence="5">
    <location>
        <begin position="205"/>
        <end position="264"/>
    </location>
</feature>
<name>A0A4R7PKJ3_9FLAO</name>
<feature type="domain" description="C-type lysozyme inhibitor" evidence="5">
    <location>
        <begin position="127"/>
        <end position="186"/>
    </location>
</feature>
<proteinExistence type="predicted"/>
<dbReference type="OrthoDB" id="1273481at2"/>
<dbReference type="InterPro" id="IPR036328">
    <property type="entry name" value="MliC_sf"/>
</dbReference>
<reference evidence="6 7" key="1">
    <citation type="submission" date="2019-03" db="EMBL/GenBank/DDBJ databases">
        <title>Genomic Encyclopedia of Archaeal and Bacterial Type Strains, Phase II (KMG-II): from individual species to whole genera.</title>
        <authorList>
            <person name="Goeker M."/>
        </authorList>
    </citation>
    <scope>NUCLEOTIDE SEQUENCE [LARGE SCALE GENOMIC DNA]</scope>
    <source>
        <strain evidence="6 7">DSM 28135</strain>
    </source>
</reference>